<name>A0ABR4PHV1_9HELO</name>
<evidence type="ECO:0000259" key="6">
    <source>
        <dbReference type="PROSITE" id="PS51044"/>
    </source>
</evidence>
<feature type="region of interest" description="Disordered" evidence="5">
    <location>
        <begin position="1"/>
        <end position="142"/>
    </location>
</feature>
<reference evidence="7 8" key="1">
    <citation type="submission" date="2024-06" db="EMBL/GenBank/DDBJ databases">
        <title>Complete genome of Phlyctema vagabunda strain 19-DSS-EL-015.</title>
        <authorList>
            <person name="Fiorenzani C."/>
        </authorList>
    </citation>
    <scope>NUCLEOTIDE SEQUENCE [LARGE SCALE GENOMIC DNA]</scope>
    <source>
        <strain evidence="7 8">19-DSS-EL-015</strain>
    </source>
</reference>
<evidence type="ECO:0000256" key="2">
    <source>
        <dbReference type="ARBA" id="ARBA00022771"/>
    </source>
</evidence>
<keyword evidence="8" id="KW-1185">Reference proteome</keyword>
<feature type="region of interest" description="Disordered" evidence="5">
    <location>
        <begin position="433"/>
        <end position="585"/>
    </location>
</feature>
<feature type="region of interest" description="Disordered" evidence="5">
    <location>
        <begin position="711"/>
        <end position="743"/>
    </location>
</feature>
<sequence>MWRREEGEEKTKKLTKYSRQVAAVLPSPAPSDEPSPVMSYPHESPTIISSSPETHRSTSPAHNRFSAMHGEPSRPRTESLQSTVVENSSSTSAHHAPSLQEGQPRPLQELRKEIHSHPTSAHRPSPVAPPLPLPSTLLPNQPSTQSPIAVYHQGQATQNATNILPEMDDERGRQRLRNQIPAPHFLRNSIFIVDAKLQELGPAATHPDNLEKPRLELLKSACIKEDIVYVALHQIFCIWSFRRANFPSIPGLPADTVLGSAFKIIGSFLRTNDAIAIHHLKWFTEFPCPIEDLPQTLPAYGQALVHVGTLLSKLVSAFQILEKECSKRGYPPLVNEMVDRLGLCSSILQDVIYRYIRRNIGYGEDDLGLQIESVFEKDIAGHLRLAARCNTDRPPSQNEVQQHLTEIANQYSVLNQERLQRKRSIMQYVSQTPSGNLQASAGPGTLRSSGFGPAVQTSNASNWQGQSQQIRQSPSSAGSPNIANLSMNSPMVTGQPSHNMGSPVVVQQVSSPHPISPAHGEFQWPPLILRSNSGRDSQYMSRQIPQQPRDPRNSMTTQAQLQMPSQQQIPSQQMHRQHSSTYQRQTIDEPQDQHVFLQQQMFSQRQALEDQQAQYQAQQQAAQEQQIRMQQQIISQRQNAAQQSQQLTVDQQRMLNQQIWLQQIQSRPPELLRQQNSAQIQQDQNLQHALAMNRTRASQINHGQLPVLSAPTTQASRNNSISSNSASPMVSRGPQIGSNQVQPPYNPYMSIRPINDPSTYASTNPLERPLVPPLNYNHPSYYPQPELETLHQAHLRSPELLPARLPSHTKDQSSVNRLYQAMLEFKCGPVKLPSDITMSNFEFSLLEADTAFIARDNIVGTEVQRSVSRELCDGTLQYRLRCIKTKPTVTECQTADWVVSDTVWPATAFLEINGQSLQIRRKAYHGKDLPIDITRHVASLGVGPHRIKVVVPRSRRMMQDVSYFFAVEVVEVIKHSRIMKRCLQSQLIPSANTVQSIQKALTATAIDDELTMVGADLTINLADPFTAQIFEIPVRGISCLHRECFDLETFLVTRNGKLKAPQQPCMVDVWKCPLCSCDARPWSLQVDEFLMSVRARLMDEKNLDVKAILVSSDGTWKPKPEPEPITRKRKSGNRVGTSSDSEDDSPFRPRKKVTLEKAAPEVIELDSD</sequence>
<dbReference type="PROSITE" id="PS51044">
    <property type="entry name" value="ZF_SP_RING"/>
    <property type="match status" value="1"/>
</dbReference>
<feature type="compositionally biased region" description="Polar residues" evidence="5">
    <location>
        <begin position="78"/>
        <end position="93"/>
    </location>
</feature>
<accession>A0ABR4PHV1</accession>
<evidence type="ECO:0000313" key="7">
    <source>
        <dbReference type="EMBL" id="KAL3422571.1"/>
    </source>
</evidence>
<evidence type="ECO:0000256" key="5">
    <source>
        <dbReference type="SAM" id="MobiDB-lite"/>
    </source>
</evidence>
<evidence type="ECO:0000256" key="3">
    <source>
        <dbReference type="ARBA" id="ARBA00022833"/>
    </source>
</evidence>
<feature type="compositionally biased region" description="Polar residues" evidence="5">
    <location>
        <begin position="530"/>
        <end position="546"/>
    </location>
</feature>
<feature type="domain" description="SP-RING-type" evidence="6">
    <location>
        <begin position="1006"/>
        <end position="1099"/>
    </location>
</feature>
<dbReference type="PANTHER" id="PTHR10782">
    <property type="entry name" value="ZINC FINGER MIZ DOMAIN-CONTAINING PROTEIN"/>
    <property type="match status" value="1"/>
</dbReference>
<comment type="caution">
    <text evidence="7">The sequence shown here is derived from an EMBL/GenBank/DDBJ whole genome shotgun (WGS) entry which is preliminary data.</text>
</comment>
<feature type="compositionally biased region" description="Low complexity" evidence="5">
    <location>
        <begin position="502"/>
        <end position="517"/>
    </location>
</feature>
<dbReference type="Pfam" id="PF02891">
    <property type="entry name" value="zf-MIZ"/>
    <property type="match status" value="1"/>
</dbReference>
<feature type="region of interest" description="Disordered" evidence="5">
    <location>
        <begin position="1115"/>
        <end position="1168"/>
    </location>
</feature>
<feature type="compositionally biased region" description="Polar residues" evidence="5">
    <location>
        <begin position="46"/>
        <end position="61"/>
    </location>
</feature>
<feature type="compositionally biased region" description="Low complexity" evidence="5">
    <location>
        <begin position="558"/>
        <end position="574"/>
    </location>
</feature>
<organism evidence="7 8">
    <name type="scientific">Phlyctema vagabunda</name>
    <dbReference type="NCBI Taxonomy" id="108571"/>
    <lineage>
        <taxon>Eukaryota</taxon>
        <taxon>Fungi</taxon>
        <taxon>Dikarya</taxon>
        <taxon>Ascomycota</taxon>
        <taxon>Pezizomycotina</taxon>
        <taxon>Leotiomycetes</taxon>
        <taxon>Helotiales</taxon>
        <taxon>Dermateaceae</taxon>
        <taxon>Phlyctema</taxon>
    </lineage>
</organism>
<keyword evidence="1" id="KW-0479">Metal-binding</keyword>
<feature type="compositionally biased region" description="Polar residues" evidence="5">
    <location>
        <begin position="455"/>
        <end position="500"/>
    </location>
</feature>
<dbReference type="Gene3D" id="3.30.40.10">
    <property type="entry name" value="Zinc/RING finger domain, C3HC4 (zinc finger)"/>
    <property type="match status" value="1"/>
</dbReference>
<gene>
    <name evidence="7" type="ORF">PVAG01_06727</name>
</gene>
<dbReference type="InterPro" id="IPR013083">
    <property type="entry name" value="Znf_RING/FYVE/PHD"/>
</dbReference>
<dbReference type="PANTHER" id="PTHR10782:SF4">
    <property type="entry name" value="TONALLI, ISOFORM E"/>
    <property type="match status" value="1"/>
</dbReference>
<evidence type="ECO:0000313" key="8">
    <source>
        <dbReference type="Proteomes" id="UP001629113"/>
    </source>
</evidence>
<dbReference type="InterPro" id="IPR004181">
    <property type="entry name" value="Znf_MIZ"/>
</dbReference>
<dbReference type="Proteomes" id="UP001629113">
    <property type="component" value="Unassembled WGS sequence"/>
</dbReference>
<feature type="compositionally biased region" description="Basic and acidic residues" evidence="5">
    <location>
        <begin position="1"/>
        <end position="12"/>
    </location>
</feature>
<keyword evidence="2 4" id="KW-0863">Zinc-finger</keyword>
<feature type="compositionally biased region" description="Basic and acidic residues" evidence="5">
    <location>
        <begin position="1116"/>
        <end position="1126"/>
    </location>
</feature>
<feature type="compositionally biased region" description="Low complexity" evidence="5">
    <location>
        <begin position="716"/>
        <end position="731"/>
    </location>
</feature>
<evidence type="ECO:0000256" key="1">
    <source>
        <dbReference type="ARBA" id="ARBA00022723"/>
    </source>
</evidence>
<evidence type="ECO:0000256" key="4">
    <source>
        <dbReference type="PROSITE-ProRule" id="PRU00452"/>
    </source>
</evidence>
<proteinExistence type="predicted"/>
<dbReference type="EMBL" id="JBFCZG010000005">
    <property type="protein sequence ID" value="KAL3422571.1"/>
    <property type="molecule type" value="Genomic_DNA"/>
</dbReference>
<keyword evidence="3" id="KW-0862">Zinc</keyword>
<protein>
    <submittedName>
        <fullName evidence="7">MIZ/SP-RING zinc finger protein</fullName>
    </submittedName>
</protein>